<dbReference type="EMBL" id="JAPFQI010000017">
    <property type="protein sequence ID" value="MCW8087460.1"/>
    <property type="molecule type" value="Genomic_DNA"/>
</dbReference>
<dbReference type="InterPro" id="IPR009097">
    <property type="entry name" value="Cyclic_Pdiesterase"/>
</dbReference>
<accession>A0ABT3NZ69</accession>
<organism evidence="1 2">
    <name type="scientific">Sabulicella glaciei</name>
    <dbReference type="NCBI Taxonomy" id="2984948"/>
    <lineage>
        <taxon>Bacteria</taxon>
        <taxon>Pseudomonadati</taxon>
        <taxon>Pseudomonadota</taxon>
        <taxon>Alphaproteobacteria</taxon>
        <taxon>Acetobacterales</taxon>
        <taxon>Acetobacteraceae</taxon>
        <taxon>Sabulicella</taxon>
    </lineage>
</organism>
<reference evidence="1 2" key="1">
    <citation type="submission" date="2022-10" db="EMBL/GenBank/DDBJ databases">
        <title>Roseococcus glaciei nov., sp. nov., isolated from glacier.</title>
        <authorList>
            <person name="Liu Q."/>
            <person name="Xin Y.-H."/>
        </authorList>
    </citation>
    <scope>NUCLEOTIDE SEQUENCE [LARGE SCALE GENOMIC DNA]</scope>
    <source>
        <strain evidence="1 2">MDT2-1-1</strain>
    </source>
</reference>
<keyword evidence="2" id="KW-1185">Reference proteome</keyword>
<dbReference type="Pfam" id="PF13563">
    <property type="entry name" value="2_5_RNA_ligase2"/>
    <property type="match status" value="1"/>
</dbReference>
<name>A0ABT3NZ69_9PROT</name>
<keyword evidence="1" id="KW-0436">Ligase</keyword>
<dbReference type="GO" id="GO:0016874">
    <property type="term" value="F:ligase activity"/>
    <property type="evidence" value="ECO:0007669"/>
    <property type="project" value="UniProtKB-KW"/>
</dbReference>
<dbReference type="SUPFAM" id="SSF55144">
    <property type="entry name" value="LigT-like"/>
    <property type="match status" value="1"/>
</dbReference>
<evidence type="ECO:0000313" key="1">
    <source>
        <dbReference type="EMBL" id="MCW8087460.1"/>
    </source>
</evidence>
<dbReference type="Gene3D" id="3.90.1140.10">
    <property type="entry name" value="Cyclic phosphodiesterase"/>
    <property type="match status" value="1"/>
</dbReference>
<gene>
    <name evidence="1" type="ORF">OF850_17675</name>
</gene>
<dbReference type="Proteomes" id="UP001526430">
    <property type="component" value="Unassembled WGS sequence"/>
</dbReference>
<comment type="caution">
    <text evidence="1">The sequence shown here is derived from an EMBL/GenBank/DDBJ whole genome shotgun (WGS) entry which is preliminary data.</text>
</comment>
<sequence>MSDPLILTALLEPSAQSKLQSLRDAHFPPERNIVPAHVTLFHALPGAELASVEAALDAVTSGANSPEAMLGPPRFLGRGVALELRSEALAALRARLAREWAPWLSPQDRQGWRPHATIQNKAAPEVARALHARLLAEWTPRPARVAALRLWWYRGRPWELRREFPFLTP</sequence>
<proteinExistence type="predicted"/>
<protein>
    <submittedName>
        <fullName evidence="1">2'-5' RNA ligase family protein</fullName>
    </submittedName>
</protein>
<dbReference type="RefSeq" id="WP_301591665.1">
    <property type="nucleotide sequence ID" value="NZ_JAPFQI010000017.1"/>
</dbReference>
<evidence type="ECO:0000313" key="2">
    <source>
        <dbReference type="Proteomes" id="UP001526430"/>
    </source>
</evidence>